<dbReference type="Gene3D" id="3.40.50.1460">
    <property type="match status" value="1"/>
</dbReference>
<dbReference type="SUPFAM" id="SSF52129">
    <property type="entry name" value="Caspase-like"/>
    <property type="match status" value="1"/>
</dbReference>
<evidence type="ECO:0000259" key="2">
    <source>
        <dbReference type="Pfam" id="PF01364"/>
    </source>
</evidence>
<dbReference type="AlphaFoldDB" id="A0A644X7R2"/>
<dbReference type="Gene3D" id="2.60.40.4070">
    <property type="match status" value="1"/>
</dbReference>
<evidence type="ECO:0000313" key="4">
    <source>
        <dbReference type="EMBL" id="MPM12205.1"/>
    </source>
</evidence>
<reference evidence="4" key="1">
    <citation type="submission" date="2019-08" db="EMBL/GenBank/DDBJ databases">
        <authorList>
            <person name="Kucharzyk K."/>
            <person name="Murdoch R.W."/>
            <person name="Higgins S."/>
            <person name="Loffler F."/>
        </authorList>
    </citation>
    <scope>NUCLEOTIDE SEQUENCE</scope>
</reference>
<dbReference type="InterPro" id="IPR029031">
    <property type="entry name" value="Gingipain_N_sf"/>
</dbReference>
<dbReference type="Gene3D" id="3.40.50.10390">
    <property type="entry name" value="Gingipain r, domain 1"/>
    <property type="match status" value="1"/>
</dbReference>
<dbReference type="InterPro" id="IPR001769">
    <property type="entry name" value="Gingipain"/>
</dbReference>
<accession>A0A644X7R2</accession>
<dbReference type="CDD" id="cd02258">
    <property type="entry name" value="Peptidase_C25_N"/>
    <property type="match status" value="1"/>
</dbReference>
<organism evidence="4">
    <name type="scientific">bioreactor metagenome</name>
    <dbReference type="NCBI Taxonomy" id="1076179"/>
    <lineage>
        <taxon>unclassified sequences</taxon>
        <taxon>metagenomes</taxon>
        <taxon>ecological metagenomes</taxon>
    </lineage>
</organism>
<sequence length="1137" mass="127500">MRNFRSIIIVLFISLLTFASQSEAYGGLHSYKGVSVLDKGSFVKIRIKESGVYKLTYEDLNAMGINPQKVKVYGYGGALLNQSFLQPKTDDLPELAIHMEKGADGVFNAGDYILFYAQGINSWSYDKNRAMYIHLLNHYSNYGYYFVGSGDNIRLIEEIDVSLPAGTAYNEVNEFVDYAVYEKELVSIANSGKDFYGETFSEKLSMNINFSFPNIITNTNAVKVRLDVAATSDKISTFQLKLNNQQAKSLPVAAKTQNDNYEKGRAANGIFTFTPEQSSLNFNLTYEKPSASSKGYLNYLEVNARRTLKVSGAAMQFQYPDFIDNDTYSKFNLTNAGAHVQIWDITDHVNVKRITAQADNNGNLSFFGNNKTAKTYLAIDPKAGASFPKPEVVGNVANQNLHGMLPTDMVIIAHPNFLQQAQRLAKAHNEMGEITVEAVTTEQVYNEFSSGTPDATAYRWMMKMLYDKATQSGDLTKRPKYLLLFGRGSFDNRKVLPSSSESYVLTYQTENSLVETLSYLTDDYFTFLEDSEGTQIPSHTMDIGIGRFPVSTVQEATDVVTKTINYMKNENRGIWKNQLCYLADDGDGFLHMEQADSVASMIGKAHPSMQITKIYLDAYQQEINASGETYPVARAQFHNLLRNGMFMLNFVGHAGATGWTNEQILSTADVRNLSNKNLPLWVAATCNFLQFDLPTVSAGEQVLLNPVGGGIGIISATRPVYASQNRYINQWINHFLFYKENGKNLRIGDVIARAKNNLGNEINKLSYVYMGDPAVRLNYPNEYRVITEKINDNPVQGNDTLKALSIAKFEGYIADKDGNLVNDFNGFLNAAVFDKVQRISSLKNHGETKTFNFNDRQNKLFSGVAEVVNGKFEITFMLPKDIKYNYGSGRVNFYASCNDNGYEAQGFFENFLIGGSNPGIDDNDNEGPEINMYLNTTDFRSGNKVNETPLFIAHVSDANGINQVGSGIGHDILLVIDEDPGKSYVLNDYYKSAMNDYSQGTIRFKLPELRSGKHTLTFRIWDLLNNSSTQTIDFEVVKGLEPEIFSIKNYPNPVRTYTKFVVEHDRPESVLNAQVDIYDLSGRQIWTFKQSTLDEINWDVSDMTGKRLSTGVYLYRISIQTNSKVVRSGMNKLIVVE</sequence>
<evidence type="ECO:0000259" key="3">
    <source>
        <dbReference type="Pfam" id="PF18962"/>
    </source>
</evidence>
<dbReference type="EMBL" id="VSSQ01001936">
    <property type="protein sequence ID" value="MPM12205.1"/>
    <property type="molecule type" value="Genomic_DNA"/>
</dbReference>
<dbReference type="GO" id="GO:0008234">
    <property type="term" value="F:cysteine-type peptidase activity"/>
    <property type="evidence" value="ECO:0007669"/>
    <property type="project" value="InterPro"/>
</dbReference>
<dbReference type="NCBIfam" id="NF033707">
    <property type="entry name" value="T9SS_sortase"/>
    <property type="match status" value="1"/>
</dbReference>
<dbReference type="Pfam" id="PF18962">
    <property type="entry name" value="Por_Secre_tail"/>
    <property type="match status" value="1"/>
</dbReference>
<evidence type="ECO:0000256" key="1">
    <source>
        <dbReference type="ARBA" id="ARBA00022729"/>
    </source>
</evidence>
<evidence type="ECO:0008006" key="5">
    <source>
        <dbReference type="Google" id="ProtNLM"/>
    </source>
</evidence>
<protein>
    <recommendedName>
        <fullName evidence="5">Gingipain domain-containing protein</fullName>
    </recommendedName>
</protein>
<dbReference type="Pfam" id="PF01364">
    <property type="entry name" value="Peptidase_C25"/>
    <property type="match status" value="1"/>
</dbReference>
<dbReference type="InterPro" id="IPR029030">
    <property type="entry name" value="Caspase-like_dom_sf"/>
</dbReference>
<comment type="caution">
    <text evidence="4">The sequence shown here is derived from an EMBL/GenBank/DDBJ whole genome shotgun (WGS) entry which is preliminary data.</text>
</comment>
<feature type="domain" description="Secretion system C-terminal sorting" evidence="3">
    <location>
        <begin position="1050"/>
        <end position="1125"/>
    </location>
</feature>
<gene>
    <name evidence="4" type="ORF">SDC9_58557</name>
</gene>
<dbReference type="NCBIfam" id="TIGR04183">
    <property type="entry name" value="Por_Secre_tail"/>
    <property type="match status" value="1"/>
</dbReference>
<dbReference type="GO" id="GO:0006508">
    <property type="term" value="P:proteolysis"/>
    <property type="evidence" value="ECO:0007669"/>
    <property type="project" value="InterPro"/>
</dbReference>
<keyword evidence="1" id="KW-0732">Signal</keyword>
<dbReference type="InterPro" id="IPR026444">
    <property type="entry name" value="Secre_tail"/>
</dbReference>
<feature type="domain" description="Gingipain" evidence="2">
    <location>
        <begin position="409"/>
        <end position="777"/>
    </location>
</feature>
<proteinExistence type="predicted"/>
<name>A0A644X7R2_9ZZZZ</name>